<dbReference type="GO" id="GO:0005829">
    <property type="term" value="C:cytosol"/>
    <property type="evidence" value="ECO:0007669"/>
    <property type="project" value="TreeGrafter"/>
</dbReference>
<accession>A0A926I5U4</accession>
<dbReference type="InterPro" id="IPR050807">
    <property type="entry name" value="TransReg_Diox_bact_type"/>
</dbReference>
<dbReference type="PANTHER" id="PTHR46797:SF1">
    <property type="entry name" value="METHYLPHOSPHONATE SYNTHASE"/>
    <property type="match status" value="1"/>
</dbReference>
<evidence type="ECO:0000256" key="1">
    <source>
        <dbReference type="ARBA" id="ARBA00023125"/>
    </source>
</evidence>
<dbReference type="EMBL" id="JACRST010000045">
    <property type="protein sequence ID" value="MBC8547820.1"/>
    <property type="molecule type" value="Genomic_DNA"/>
</dbReference>
<comment type="caution">
    <text evidence="3">The sequence shown here is derived from an EMBL/GenBank/DDBJ whole genome shotgun (WGS) entry which is preliminary data.</text>
</comment>
<evidence type="ECO:0000313" key="3">
    <source>
        <dbReference type="EMBL" id="MBC8547820.1"/>
    </source>
</evidence>
<dbReference type="Proteomes" id="UP000653127">
    <property type="component" value="Unassembled WGS sequence"/>
</dbReference>
<keyword evidence="4" id="KW-1185">Reference proteome</keyword>
<gene>
    <name evidence="3" type="ORF">H8711_12950</name>
</gene>
<dbReference type="InterPro" id="IPR001387">
    <property type="entry name" value="Cro/C1-type_HTH"/>
</dbReference>
<feature type="domain" description="HTH cro/C1-type" evidence="2">
    <location>
        <begin position="10"/>
        <end position="64"/>
    </location>
</feature>
<dbReference type="Pfam" id="PF01381">
    <property type="entry name" value="HTH_3"/>
    <property type="match status" value="1"/>
</dbReference>
<dbReference type="RefSeq" id="WP_249283814.1">
    <property type="nucleotide sequence ID" value="NZ_JACRST010000045.1"/>
</dbReference>
<dbReference type="SMART" id="SM00530">
    <property type="entry name" value="HTH_XRE"/>
    <property type="match status" value="1"/>
</dbReference>
<dbReference type="GO" id="GO:0003677">
    <property type="term" value="F:DNA binding"/>
    <property type="evidence" value="ECO:0007669"/>
    <property type="project" value="UniProtKB-KW"/>
</dbReference>
<dbReference type="AlphaFoldDB" id="A0A926I5U4"/>
<protein>
    <submittedName>
        <fullName evidence="3">Helix-turn-helix transcriptional regulator</fullName>
    </submittedName>
</protein>
<dbReference type="InterPro" id="IPR010982">
    <property type="entry name" value="Lambda_DNA-bd_dom_sf"/>
</dbReference>
<reference evidence="3" key="1">
    <citation type="submission" date="2020-08" db="EMBL/GenBank/DDBJ databases">
        <title>Genome public.</title>
        <authorList>
            <person name="Liu C."/>
            <person name="Sun Q."/>
        </authorList>
    </citation>
    <scope>NUCLEOTIDE SEQUENCE</scope>
    <source>
        <strain evidence="3">NSJ-31</strain>
    </source>
</reference>
<dbReference type="PROSITE" id="PS50943">
    <property type="entry name" value="HTH_CROC1"/>
    <property type="match status" value="1"/>
</dbReference>
<dbReference type="Gene3D" id="1.10.260.40">
    <property type="entry name" value="lambda repressor-like DNA-binding domains"/>
    <property type="match status" value="1"/>
</dbReference>
<dbReference type="SUPFAM" id="SSF47413">
    <property type="entry name" value="lambda repressor-like DNA-binding domains"/>
    <property type="match status" value="1"/>
</dbReference>
<evidence type="ECO:0000313" key="4">
    <source>
        <dbReference type="Proteomes" id="UP000653127"/>
    </source>
</evidence>
<sequence length="78" mass="8940">MLKERFGKNLKHQREQRKLTQEMAAELCDLSSRYWGKIERGDAAASIDTIEKVSIGMNISVEELLKEDVLDESDKSVQ</sequence>
<proteinExistence type="predicted"/>
<evidence type="ECO:0000259" key="2">
    <source>
        <dbReference type="PROSITE" id="PS50943"/>
    </source>
</evidence>
<dbReference type="CDD" id="cd00093">
    <property type="entry name" value="HTH_XRE"/>
    <property type="match status" value="1"/>
</dbReference>
<keyword evidence="1" id="KW-0238">DNA-binding</keyword>
<dbReference type="GO" id="GO:0003700">
    <property type="term" value="F:DNA-binding transcription factor activity"/>
    <property type="evidence" value="ECO:0007669"/>
    <property type="project" value="TreeGrafter"/>
</dbReference>
<organism evidence="3 4">
    <name type="scientific">Ligaoa zhengdingensis</name>
    <dbReference type="NCBI Taxonomy" id="2763658"/>
    <lineage>
        <taxon>Bacteria</taxon>
        <taxon>Bacillati</taxon>
        <taxon>Bacillota</taxon>
        <taxon>Clostridia</taxon>
        <taxon>Eubacteriales</taxon>
        <taxon>Oscillospiraceae</taxon>
        <taxon>Ligaoa</taxon>
    </lineage>
</organism>
<name>A0A926I5U4_9FIRM</name>
<dbReference type="PANTHER" id="PTHR46797">
    <property type="entry name" value="HTH-TYPE TRANSCRIPTIONAL REGULATOR"/>
    <property type="match status" value="1"/>
</dbReference>